<dbReference type="NCBIfam" id="TIGR00675">
    <property type="entry name" value="dcm"/>
    <property type="match status" value="1"/>
</dbReference>
<dbReference type="PROSITE" id="PS00094">
    <property type="entry name" value="C5_MTASE_1"/>
    <property type="match status" value="1"/>
</dbReference>
<dbReference type="InterPro" id="IPR003615">
    <property type="entry name" value="HNH_nuc"/>
</dbReference>
<comment type="caution">
    <text evidence="10">The sequence shown here is derived from an EMBL/GenBank/DDBJ whole genome shotgun (WGS) entry which is preliminary data.</text>
</comment>
<dbReference type="CDD" id="cd00315">
    <property type="entry name" value="Cyt_C5_DNA_methylase"/>
    <property type="match status" value="1"/>
</dbReference>
<dbReference type="EMBL" id="VMNK01000032">
    <property type="protein sequence ID" value="TVO50478.1"/>
    <property type="molecule type" value="Genomic_DNA"/>
</dbReference>
<gene>
    <name evidence="10" type="primary">dcm</name>
    <name evidence="10" type="ORF">FHP91_21035</name>
</gene>
<organism evidence="10 11">
    <name type="scientific">Denitromonas halophila</name>
    <dbReference type="NCBI Taxonomy" id="1629404"/>
    <lineage>
        <taxon>Bacteria</taxon>
        <taxon>Pseudomonadati</taxon>
        <taxon>Pseudomonadota</taxon>
        <taxon>Betaproteobacteria</taxon>
        <taxon>Rhodocyclales</taxon>
        <taxon>Zoogloeaceae</taxon>
        <taxon>Denitromonas</taxon>
    </lineage>
</organism>
<feature type="domain" description="HNH nuclease" evidence="9">
    <location>
        <begin position="577"/>
        <end position="627"/>
    </location>
</feature>
<proteinExistence type="inferred from homology"/>
<sequence>MTVTVLTTGPDADVALYYLTEALKLRSQTEVARQLGKNVRTVRRWIAEQAVPAHYHYALQQLLPFGAEAAAEGQFRFIDLFAGVGGIRAAFEGIGGQCVFTSEWDSYAQKTYAENYRDEHPIHGDITQIEAADVPDHDVLLAGFPCQPFSIAGVSKKNALGRAHGFSDETQGTLFFDICRIIEEKQPRAFLLENVKNLLSHDKGRTWDVIKRALIELGYDISPRVVDGAHFVPQHRERILIVGFRRDLGVSFDWDALPLPEKGHKKLGSILHRTDGSEPVLEWDGDRFFDHAARKVQDKYTLTPKLWAYLQNYAAKHRAKGNGFGFGLVFPDSVTRTLSARYYKDGSEILVYQGEDKNPRRLTPRECARLMGFPDTFRIPVSDTRAYQQFAEAAVVPMVAATARLMASSLSEKELASPIDSIELPTDIMSSGRWTKEQLKLAFHLYCQLPFGKLHSKNPEIIALATLIGRTPSAVAMKLVNFASLDPAITSTGRRGLGNASALDREIWDAFHADWEGLALACHALRVKLSPDAVDPEADARVALDDYVGETRRVLTQQRVKQAFFRRAVLASYRGRCCMSQLADARLLVASHIVPWRDDKANRLNPSNGLCLSAIHDKAFDAGLISLTDDCQILVSVQVKRAADPFLNQVVVPLAGRQIELPERFPPTPAFIRHHRESIFVDSVGA</sequence>
<comment type="catalytic activity">
    <reaction evidence="5 8">
        <text>a 2'-deoxycytidine in DNA + S-adenosyl-L-methionine = a 5-methyl-2'-deoxycytidine in DNA + S-adenosyl-L-homocysteine + H(+)</text>
        <dbReference type="Rhea" id="RHEA:13681"/>
        <dbReference type="Rhea" id="RHEA-COMP:11369"/>
        <dbReference type="Rhea" id="RHEA-COMP:11370"/>
        <dbReference type="ChEBI" id="CHEBI:15378"/>
        <dbReference type="ChEBI" id="CHEBI:57856"/>
        <dbReference type="ChEBI" id="CHEBI:59789"/>
        <dbReference type="ChEBI" id="CHEBI:85452"/>
        <dbReference type="ChEBI" id="CHEBI:85454"/>
        <dbReference type="EC" id="2.1.1.37"/>
    </reaction>
</comment>
<keyword evidence="2 6" id="KW-0808">Transferase</keyword>
<dbReference type="GO" id="GO:0009307">
    <property type="term" value="P:DNA restriction-modification system"/>
    <property type="evidence" value="ECO:0007669"/>
    <property type="project" value="UniProtKB-KW"/>
</dbReference>
<dbReference type="Pfam" id="PF13391">
    <property type="entry name" value="HNH_2"/>
    <property type="match status" value="1"/>
</dbReference>
<name>A0A557QC39_9RHOO</name>
<dbReference type="PROSITE" id="PS51679">
    <property type="entry name" value="SAM_MT_C5"/>
    <property type="match status" value="1"/>
</dbReference>
<dbReference type="PANTHER" id="PTHR46098:SF1">
    <property type="entry name" value="TRNA (CYTOSINE(38)-C(5))-METHYLTRANSFERASE"/>
    <property type="match status" value="1"/>
</dbReference>
<protein>
    <recommendedName>
        <fullName evidence="8">Cytosine-specific methyltransferase</fullName>
        <ecNumber evidence="8">2.1.1.37</ecNumber>
    </recommendedName>
</protein>
<evidence type="ECO:0000256" key="2">
    <source>
        <dbReference type="ARBA" id="ARBA00022679"/>
    </source>
</evidence>
<dbReference type="InterPro" id="IPR018117">
    <property type="entry name" value="C5_DNA_meth_AS"/>
</dbReference>
<evidence type="ECO:0000313" key="11">
    <source>
        <dbReference type="Proteomes" id="UP000319502"/>
    </source>
</evidence>
<reference evidence="10 11" key="1">
    <citation type="submission" date="2019-07" db="EMBL/GenBank/DDBJ databases">
        <title>The pathways for chlorine oxyanion respiration interact through the shared metabolite chlorate.</title>
        <authorList>
            <person name="Barnum T.P."/>
            <person name="Cheng Y."/>
            <person name="Hill K.A."/>
            <person name="Lucas L.N."/>
            <person name="Carlson H.K."/>
            <person name="Coates J.D."/>
        </authorList>
    </citation>
    <scope>NUCLEOTIDE SEQUENCE [LARGE SCALE GENOMIC DNA]</scope>
    <source>
        <strain evidence="10 11">SFB-3</strain>
    </source>
</reference>
<dbReference type="OrthoDB" id="9813719at2"/>
<dbReference type="Gene3D" id="3.90.120.30">
    <property type="match status" value="1"/>
</dbReference>
<keyword evidence="1 6" id="KW-0489">Methyltransferase</keyword>
<dbReference type="InterPro" id="IPR029063">
    <property type="entry name" value="SAM-dependent_MTases_sf"/>
</dbReference>
<dbReference type="GO" id="GO:0003886">
    <property type="term" value="F:DNA (cytosine-5-)-methyltransferase activity"/>
    <property type="evidence" value="ECO:0007669"/>
    <property type="project" value="UniProtKB-EC"/>
</dbReference>
<dbReference type="EC" id="2.1.1.37" evidence="8"/>
<dbReference type="InterPro" id="IPR050750">
    <property type="entry name" value="C5-MTase"/>
</dbReference>
<dbReference type="InterPro" id="IPR001525">
    <property type="entry name" value="C5_MeTfrase"/>
</dbReference>
<evidence type="ECO:0000256" key="8">
    <source>
        <dbReference type="RuleBase" id="RU000417"/>
    </source>
</evidence>
<evidence type="ECO:0000259" key="9">
    <source>
        <dbReference type="Pfam" id="PF13391"/>
    </source>
</evidence>
<dbReference type="SUPFAM" id="SSF53335">
    <property type="entry name" value="S-adenosyl-L-methionine-dependent methyltransferases"/>
    <property type="match status" value="1"/>
</dbReference>
<keyword evidence="4" id="KW-0680">Restriction system</keyword>
<accession>A0A557QC39</accession>
<dbReference type="PANTHER" id="PTHR46098">
    <property type="entry name" value="TRNA (CYTOSINE(38)-C(5))-METHYLTRANSFERASE"/>
    <property type="match status" value="1"/>
</dbReference>
<evidence type="ECO:0000256" key="4">
    <source>
        <dbReference type="ARBA" id="ARBA00022747"/>
    </source>
</evidence>
<dbReference type="Gene3D" id="3.40.50.150">
    <property type="entry name" value="Vaccinia Virus protein VP39"/>
    <property type="match status" value="1"/>
</dbReference>
<evidence type="ECO:0000256" key="5">
    <source>
        <dbReference type="ARBA" id="ARBA00047422"/>
    </source>
</evidence>
<evidence type="ECO:0000256" key="1">
    <source>
        <dbReference type="ARBA" id="ARBA00022603"/>
    </source>
</evidence>
<evidence type="ECO:0000256" key="3">
    <source>
        <dbReference type="ARBA" id="ARBA00022691"/>
    </source>
</evidence>
<dbReference type="PRINTS" id="PR00105">
    <property type="entry name" value="C5METTRFRASE"/>
</dbReference>
<evidence type="ECO:0000256" key="7">
    <source>
        <dbReference type="RuleBase" id="RU000416"/>
    </source>
</evidence>
<feature type="active site" evidence="6">
    <location>
        <position position="146"/>
    </location>
</feature>
<dbReference type="Proteomes" id="UP000319502">
    <property type="component" value="Unassembled WGS sequence"/>
</dbReference>
<comment type="similarity">
    <text evidence="6 7">Belongs to the class I-like SAM-binding methyltransferase superfamily. C5-methyltransferase family.</text>
</comment>
<dbReference type="AlphaFoldDB" id="A0A557QC39"/>
<evidence type="ECO:0000256" key="6">
    <source>
        <dbReference type="PROSITE-ProRule" id="PRU01016"/>
    </source>
</evidence>
<dbReference type="GO" id="GO:0032259">
    <property type="term" value="P:methylation"/>
    <property type="evidence" value="ECO:0007669"/>
    <property type="project" value="UniProtKB-KW"/>
</dbReference>
<dbReference type="Pfam" id="PF00145">
    <property type="entry name" value="DNA_methylase"/>
    <property type="match status" value="1"/>
</dbReference>
<evidence type="ECO:0000313" key="10">
    <source>
        <dbReference type="EMBL" id="TVO50478.1"/>
    </source>
</evidence>
<keyword evidence="11" id="KW-1185">Reference proteome</keyword>
<keyword evidence="3 6" id="KW-0949">S-adenosyl-L-methionine</keyword>